<dbReference type="OrthoDB" id="6128111at2759"/>
<dbReference type="AlphaFoldDB" id="A0A8S3YJL0"/>
<organism evidence="2 3">
    <name type="scientific">Candidula unifasciata</name>
    <dbReference type="NCBI Taxonomy" id="100452"/>
    <lineage>
        <taxon>Eukaryota</taxon>
        <taxon>Metazoa</taxon>
        <taxon>Spiralia</taxon>
        <taxon>Lophotrochozoa</taxon>
        <taxon>Mollusca</taxon>
        <taxon>Gastropoda</taxon>
        <taxon>Heterobranchia</taxon>
        <taxon>Euthyneura</taxon>
        <taxon>Panpulmonata</taxon>
        <taxon>Eupulmonata</taxon>
        <taxon>Stylommatophora</taxon>
        <taxon>Helicina</taxon>
        <taxon>Helicoidea</taxon>
        <taxon>Geomitridae</taxon>
        <taxon>Candidula</taxon>
    </lineage>
</organism>
<dbReference type="Pfam" id="PF21530">
    <property type="entry name" value="Pif1_2B_dom"/>
    <property type="match status" value="1"/>
</dbReference>
<dbReference type="PANTHER" id="PTHR45786:SF74">
    <property type="entry name" value="ATP-DEPENDENT DNA HELICASE"/>
    <property type="match status" value="1"/>
</dbReference>
<evidence type="ECO:0000313" key="3">
    <source>
        <dbReference type="Proteomes" id="UP000678393"/>
    </source>
</evidence>
<name>A0A8S3YJL0_9EUPU</name>
<dbReference type="InterPro" id="IPR049163">
    <property type="entry name" value="Pif1-like_2B_dom"/>
</dbReference>
<evidence type="ECO:0000313" key="2">
    <source>
        <dbReference type="EMBL" id="CAG5115735.1"/>
    </source>
</evidence>
<dbReference type="Proteomes" id="UP000678393">
    <property type="component" value="Unassembled WGS sequence"/>
</dbReference>
<sequence length="425" mass="48910">MDHVCVHCSAFKFKNETPGMCCAGGKVKLPVLHSPPEPLSSLVAGDTSQSKHFLANIRKYNSCFQMTSFGATNIVRENYMPTFKVQGQIYHRAGSLLPLPDADYKFLQIYFMGNIDQQINQRCRFNKGTQRDIVAALQNLFDQHNKLIRLFRTALQQMPADDYRVVLRADKTPVGQHERQYNAPTIDEVANVMVGEEFNSRDIILHRRNGDVQRVSETHRSYDGLQYPVLFWQGEDGYHFNIKLRNPQTHEEMIKKVSAMNYYSYRLMVREYANNQWLSERAILAAKNKDVYAMNLNIQDKLPGDVTTYMSIDTVMNQDEVVNYPTEFLNSLDMPGMPPHVLTLKIGVSIILLRNINPPRLCNGTRLSVKKLMLNIIEDMPFEFRRLQFPVRLAFAMTINKSQGQSLQVCGLHLEHPCFSHGHLY</sequence>
<evidence type="ECO:0000259" key="1">
    <source>
        <dbReference type="Pfam" id="PF21530"/>
    </source>
</evidence>
<dbReference type="PANTHER" id="PTHR45786">
    <property type="entry name" value="DNA BINDING PROTEIN-LIKE"/>
    <property type="match status" value="1"/>
</dbReference>
<dbReference type="EMBL" id="CAJHNH020000158">
    <property type="protein sequence ID" value="CAG5115735.1"/>
    <property type="molecule type" value="Genomic_DNA"/>
</dbReference>
<proteinExistence type="predicted"/>
<gene>
    <name evidence="2" type="ORF">CUNI_LOCUS1293</name>
</gene>
<dbReference type="InterPro" id="IPR027417">
    <property type="entry name" value="P-loop_NTPase"/>
</dbReference>
<feature type="non-terminal residue" evidence="2">
    <location>
        <position position="425"/>
    </location>
</feature>
<keyword evidence="3" id="KW-1185">Reference proteome</keyword>
<feature type="domain" description="DNA helicase Pif1-like 2B" evidence="1">
    <location>
        <begin position="327"/>
        <end position="372"/>
    </location>
</feature>
<protein>
    <recommendedName>
        <fullName evidence="1">DNA helicase Pif1-like 2B domain-containing protein</fullName>
    </recommendedName>
</protein>
<comment type="caution">
    <text evidence="2">The sequence shown here is derived from an EMBL/GenBank/DDBJ whole genome shotgun (WGS) entry which is preliminary data.</text>
</comment>
<accession>A0A8S3YJL0</accession>
<dbReference type="SUPFAM" id="SSF52540">
    <property type="entry name" value="P-loop containing nucleoside triphosphate hydrolases"/>
    <property type="match status" value="1"/>
</dbReference>
<reference evidence="2" key="1">
    <citation type="submission" date="2021-04" db="EMBL/GenBank/DDBJ databases">
        <authorList>
            <consortium name="Molecular Ecology Group"/>
        </authorList>
    </citation>
    <scope>NUCLEOTIDE SEQUENCE</scope>
</reference>